<accession>A0A0H5Q1Z0</accession>
<reference evidence="1" key="1">
    <citation type="submission" date="2015-06" db="EMBL/GenBank/DDBJ databases">
        <authorList>
            <person name="Joergensen T."/>
        </authorList>
    </citation>
    <scope>NUCLEOTIDE SEQUENCE</scope>
    <source>
        <strain evidence="1">RGFK0870</strain>
    </source>
</reference>
<evidence type="ECO:0000313" key="1">
    <source>
        <dbReference type="EMBL" id="CRY96016.1"/>
    </source>
</evidence>
<dbReference type="AlphaFoldDB" id="A0A0H5Q1Z0"/>
<reference evidence="1" key="2">
    <citation type="submission" date="2015-07" db="EMBL/GenBank/DDBJ databases">
        <title>Plasmids, circular viruses and viroids from rat gut.</title>
        <authorList>
            <person name="Jorgensen T.J."/>
            <person name="Hansen M.A."/>
            <person name="Xu Z."/>
            <person name="Tabak M.A."/>
            <person name="Sorensen S.J."/>
            <person name="Hansen L.H."/>
        </authorList>
    </citation>
    <scope>NUCLEOTIDE SEQUENCE</scope>
    <source>
        <strain evidence="1">RGFK0870</strain>
    </source>
</reference>
<name>A0A0H5Q1Z0_9ZZZZ</name>
<proteinExistence type="predicted"/>
<organism evidence="1">
    <name type="scientific">uncultured prokaryote</name>
    <dbReference type="NCBI Taxonomy" id="198431"/>
    <lineage>
        <taxon>unclassified sequences</taxon>
        <taxon>environmental samples</taxon>
    </lineage>
</organism>
<sequence>MVKVNFEFDWGTTGEIQDTGFWCLVSQDGVASFGDWDEITAAIAQRGVEAWKANIGQGNFSEPLIGRRVVAYHYRQDHKEILDRAEYGFSGANEWKGTATSPMPPENTVVVSLYGYDPSTYTPQRARKRGRMYMPTFGATQMGAGGVLASSTQQGWLDVTKNFFNDFTSALDVLEQPSLDDTHARPYVVSVAGQIATKVTHLRVGRVTDTQRRRRNRLPEEYIQAPINT</sequence>
<dbReference type="EMBL" id="LN853474">
    <property type="protein sequence ID" value="CRY96016.1"/>
    <property type="molecule type" value="Genomic_DNA"/>
</dbReference>
<protein>
    <submittedName>
        <fullName evidence="1">Uncharacterized protein</fullName>
    </submittedName>
</protein>